<evidence type="ECO:0000259" key="2">
    <source>
        <dbReference type="PROSITE" id="PS51352"/>
    </source>
</evidence>
<keyword evidence="4" id="KW-1185">Reference proteome</keyword>
<dbReference type="Proteomes" id="UP001142444">
    <property type="component" value="Unassembled WGS sequence"/>
</dbReference>
<organism evidence="3 4">
    <name type="scientific">Actinobacillus equuli subsp. equuli</name>
    <dbReference type="NCBI Taxonomy" id="202947"/>
    <lineage>
        <taxon>Bacteria</taxon>
        <taxon>Pseudomonadati</taxon>
        <taxon>Pseudomonadota</taxon>
        <taxon>Gammaproteobacteria</taxon>
        <taxon>Pasteurellales</taxon>
        <taxon>Pasteurellaceae</taxon>
        <taxon>Actinobacillus</taxon>
    </lineage>
</organism>
<evidence type="ECO:0000313" key="4">
    <source>
        <dbReference type="Proteomes" id="UP001142444"/>
    </source>
</evidence>
<dbReference type="InterPro" id="IPR036249">
    <property type="entry name" value="Thioredoxin-like_sf"/>
</dbReference>
<dbReference type="CDD" id="cd03011">
    <property type="entry name" value="TlpA_like_ScsD_MtbDsbE"/>
    <property type="match status" value="1"/>
</dbReference>
<feature type="transmembrane region" description="Helical" evidence="1">
    <location>
        <begin position="15"/>
        <end position="32"/>
    </location>
</feature>
<dbReference type="EMBL" id="JAPHVQ010000011">
    <property type="protein sequence ID" value="MDE8035515.1"/>
    <property type="molecule type" value="Genomic_DNA"/>
</dbReference>
<dbReference type="InterPro" id="IPR013766">
    <property type="entry name" value="Thioredoxin_domain"/>
</dbReference>
<dbReference type="PANTHER" id="PTHR42852:SF17">
    <property type="entry name" value="THIOREDOXIN-LIKE PROTEIN HI_1115"/>
    <property type="match status" value="1"/>
</dbReference>
<comment type="caution">
    <text evidence="3">The sequence shown here is derived from an EMBL/GenBank/DDBJ whole genome shotgun (WGS) entry which is preliminary data.</text>
</comment>
<dbReference type="AlphaFoldDB" id="A0A9X4G8R7"/>
<dbReference type="SUPFAM" id="SSF52833">
    <property type="entry name" value="Thioredoxin-like"/>
    <property type="match status" value="1"/>
</dbReference>
<dbReference type="Pfam" id="PF00578">
    <property type="entry name" value="AhpC-TSA"/>
    <property type="match status" value="1"/>
</dbReference>
<keyword evidence="1" id="KW-0472">Membrane</keyword>
<dbReference type="InterPro" id="IPR050553">
    <property type="entry name" value="Thioredoxin_ResA/DsbE_sf"/>
</dbReference>
<dbReference type="RefSeq" id="WP_275218357.1">
    <property type="nucleotide sequence ID" value="NZ_JAPHVQ010000011.1"/>
</dbReference>
<evidence type="ECO:0000256" key="1">
    <source>
        <dbReference type="SAM" id="Phobius"/>
    </source>
</evidence>
<proteinExistence type="predicted"/>
<keyword evidence="1" id="KW-0812">Transmembrane</keyword>
<name>A0A9X4G8R7_ACTEU</name>
<accession>A0A9X4G8R7</accession>
<feature type="domain" description="Thioredoxin" evidence="2">
    <location>
        <begin position="22"/>
        <end position="171"/>
    </location>
</feature>
<dbReference type="PANTHER" id="PTHR42852">
    <property type="entry name" value="THIOL:DISULFIDE INTERCHANGE PROTEIN DSBE"/>
    <property type="match status" value="1"/>
</dbReference>
<gene>
    <name evidence="3" type="ORF">OQ257_10130</name>
</gene>
<protein>
    <submittedName>
        <fullName evidence="3">Protein disulfide oxidoreductase</fullName>
    </submittedName>
</protein>
<sequence length="171" mass="19697">MQNKHAMLFRFGKNLFVYGLMFIVLSIAVDWYRKPNAPNEFAQQVLYDLQQQPKVIAQLSHKKPMLLYFWGSWCNYCKFTSPAVQQLMDDNVVVLSVALKSGAPQQVTDYLNQENYHFPVINDPDGKISKSWNIQATPTILIIKDGKVVQHTTGLTSYWGLKVRLWLSNLT</sequence>
<dbReference type="GO" id="GO:0016209">
    <property type="term" value="F:antioxidant activity"/>
    <property type="evidence" value="ECO:0007669"/>
    <property type="project" value="InterPro"/>
</dbReference>
<dbReference type="PROSITE" id="PS51352">
    <property type="entry name" value="THIOREDOXIN_2"/>
    <property type="match status" value="1"/>
</dbReference>
<dbReference type="Gene3D" id="3.40.30.10">
    <property type="entry name" value="Glutaredoxin"/>
    <property type="match status" value="1"/>
</dbReference>
<keyword evidence="1" id="KW-1133">Transmembrane helix</keyword>
<dbReference type="GO" id="GO:0016491">
    <property type="term" value="F:oxidoreductase activity"/>
    <property type="evidence" value="ECO:0007669"/>
    <property type="project" value="InterPro"/>
</dbReference>
<reference evidence="3" key="1">
    <citation type="submission" date="2022-11" db="EMBL/GenBank/DDBJ databases">
        <authorList>
            <person name="Kamali M."/>
            <person name="Peak L."/>
            <person name="Go Y.Y."/>
            <person name="Balasuriya U.B.R."/>
            <person name="Carossino M."/>
        </authorList>
    </citation>
    <scope>NUCLEOTIDE SEQUENCE</scope>
    <source>
        <strain evidence="3">4524</strain>
    </source>
</reference>
<dbReference type="InterPro" id="IPR000866">
    <property type="entry name" value="AhpC/TSA"/>
</dbReference>
<reference evidence="3" key="2">
    <citation type="journal article" date="2023" name="Pathogens">
        <title>Pathological Features and Genomic Characterization of an Actinobacillus equuli subsp. equuli Bearing Unique Virulence-Associated Genes from an Adult Horse with Pleuropneumonia.</title>
        <authorList>
            <person name="Kamali M."/>
            <person name="Carossino M."/>
            <person name="Del Piero F."/>
            <person name="Peak L."/>
            <person name="Mitchell M.S."/>
            <person name="Willette J."/>
            <person name="Baker R."/>
            <person name="Li F."/>
            <person name="Kenez A."/>
            <person name="Balasuriya U.B.R."/>
            <person name="Go Y.Y."/>
        </authorList>
    </citation>
    <scope>NUCLEOTIDE SEQUENCE</scope>
    <source>
        <strain evidence="3">4524</strain>
    </source>
</reference>
<evidence type="ECO:0000313" key="3">
    <source>
        <dbReference type="EMBL" id="MDE8035515.1"/>
    </source>
</evidence>